<dbReference type="Pfam" id="PF07679">
    <property type="entry name" value="I-set"/>
    <property type="match status" value="5"/>
</dbReference>
<keyword evidence="2" id="KW-0393">Immunoglobulin domain</keyword>
<dbReference type="InterPro" id="IPR013783">
    <property type="entry name" value="Ig-like_fold"/>
</dbReference>
<dbReference type="InterPro" id="IPR007110">
    <property type="entry name" value="Ig-like_dom"/>
</dbReference>
<accession>A0A8C9U1E8</accession>
<dbReference type="FunFam" id="2.60.40.10:FF:000012">
    <property type="entry name" value="titin isoform X1"/>
    <property type="match status" value="1"/>
</dbReference>
<dbReference type="GeneTree" id="ENSGT01150000286978"/>
<dbReference type="FunFam" id="2.60.40.10:FF:000112">
    <property type="entry name" value="Titin a"/>
    <property type="match status" value="1"/>
</dbReference>
<dbReference type="InterPro" id="IPR036116">
    <property type="entry name" value="FN3_sf"/>
</dbReference>
<feature type="domain" description="Fibronectin type-III" evidence="4">
    <location>
        <begin position="319"/>
        <end position="414"/>
    </location>
</feature>
<feature type="domain" description="Fibronectin type-III" evidence="4">
    <location>
        <begin position="713"/>
        <end position="806"/>
    </location>
</feature>
<proteinExistence type="predicted"/>
<dbReference type="FunFam" id="2.60.40.10:FF:000034">
    <property type="entry name" value="Titin isoform A"/>
    <property type="match status" value="2"/>
</dbReference>
<evidence type="ECO:0000313" key="6">
    <source>
        <dbReference type="Proteomes" id="UP000694397"/>
    </source>
</evidence>
<dbReference type="Proteomes" id="UP000694397">
    <property type="component" value="Chromosome 12"/>
</dbReference>
<reference evidence="5" key="2">
    <citation type="submission" date="2025-08" db="UniProtKB">
        <authorList>
            <consortium name="Ensembl"/>
        </authorList>
    </citation>
    <scope>IDENTIFICATION</scope>
</reference>
<dbReference type="PANTHER" id="PTHR14340:SF13">
    <property type="entry name" value="TITIN"/>
    <property type="match status" value="1"/>
</dbReference>
<dbReference type="CDD" id="cd05748">
    <property type="entry name" value="Ig_Titin_like"/>
    <property type="match status" value="3"/>
</dbReference>
<evidence type="ECO:0000256" key="2">
    <source>
        <dbReference type="ARBA" id="ARBA00023319"/>
    </source>
</evidence>
<feature type="domain" description="Fibronectin type-III" evidence="4">
    <location>
        <begin position="420"/>
        <end position="515"/>
    </location>
</feature>
<feature type="domain" description="Fibronectin type-III" evidence="4">
    <location>
        <begin position="219"/>
        <end position="313"/>
    </location>
</feature>
<feature type="domain" description="Fibronectin type-III" evidence="4">
    <location>
        <begin position="616"/>
        <end position="710"/>
    </location>
</feature>
<evidence type="ECO:0000259" key="3">
    <source>
        <dbReference type="PROSITE" id="PS50835"/>
    </source>
</evidence>
<dbReference type="GO" id="GO:0048738">
    <property type="term" value="P:cardiac muscle tissue development"/>
    <property type="evidence" value="ECO:0007669"/>
    <property type="project" value="TreeGrafter"/>
</dbReference>
<feature type="domain" description="Ig-like" evidence="3">
    <location>
        <begin position="520"/>
        <end position="607"/>
    </location>
</feature>
<dbReference type="PRINTS" id="PR00014">
    <property type="entry name" value="FNTYPEIII"/>
</dbReference>
<feature type="domain" description="Ig-like" evidence="3">
    <location>
        <begin position="810"/>
        <end position="896"/>
    </location>
</feature>
<feature type="domain" description="Fibronectin type-III" evidence="4">
    <location>
        <begin position="1004"/>
        <end position="1100"/>
    </location>
</feature>
<dbReference type="InterPro" id="IPR036179">
    <property type="entry name" value="Ig-like_dom_sf"/>
</dbReference>
<dbReference type="SMART" id="SM00409">
    <property type="entry name" value="IG"/>
    <property type="match status" value="5"/>
</dbReference>
<keyword evidence="1" id="KW-0677">Repeat</keyword>
<dbReference type="Ensembl" id="ENSSFOT00015077109.1">
    <property type="protein sequence ID" value="ENSSFOP00015059931.1"/>
    <property type="gene ID" value="ENSSFOG00015014123.2"/>
</dbReference>
<feature type="domain" description="Fibronectin type-III" evidence="4">
    <location>
        <begin position="905"/>
        <end position="1000"/>
    </location>
</feature>
<dbReference type="SMART" id="SM00060">
    <property type="entry name" value="FN3"/>
    <property type="match status" value="9"/>
</dbReference>
<evidence type="ECO:0000259" key="4">
    <source>
        <dbReference type="PROSITE" id="PS50853"/>
    </source>
</evidence>
<dbReference type="Pfam" id="PF00041">
    <property type="entry name" value="fn3"/>
    <property type="match status" value="9"/>
</dbReference>
<feature type="domain" description="Ig-like" evidence="3">
    <location>
        <begin position="1104"/>
        <end position="1191"/>
    </location>
</feature>
<dbReference type="SUPFAM" id="SSF49265">
    <property type="entry name" value="Fibronectin type III"/>
    <property type="match status" value="6"/>
</dbReference>
<dbReference type="PROSITE" id="PS50853">
    <property type="entry name" value="FN3"/>
    <property type="match status" value="9"/>
</dbReference>
<evidence type="ECO:0000313" key="5">
    <source>
        <dbReference type="Ensembl" id="ENSSFOP00015059931.1"/>
    </source>
</evidence>
<feature type="domain" description="Ig-like" evidence="3">
    <location>
        <begin position="121"/>
        <end position="212"/>
    </location>
</feature>
<feature type="domain" description="Fibronectin type-III" evidence="4">
    <location>
        <begin position="1203"/>
        <end position="1291"/>
    </location>
</feature>
<name>A0A8C9U1E8_SCLFO</name>
<feature type="domain" description="Fibronectin type-III" evidence="4">
    <location>
        <begin position="21"/>
        <end position="117"/>
    </location>
</feature>
<keyword evidence="6" id="KW-1185">Reference proteome</keyword>
<dbReference type="FunFam" id="2.60.40.10:FF:000003">
    <property type="entry name" value="Titin isoform E"/>
    <property type="match status" value="1"/>
</dbReference>
<dbReference type="GO" id="GO:0045214">
    <property type="term" value="P:sarcomere organization"/>
    <property type="evidence" value="ECO:0007669"/>
    <property type="project" value="TreeGrafter"/>
</dbReference>
<dbReference type="InterPro" id="IPR003961">
    <property type="entry name" value="FN3_dom"/>
</dbReference>
<dbReference type="CDD" id="cd00063">
    <property type="entry name" value="FN3"/>
    <property type="match status" value="9"/>
</dbReference>
<dbReference type="PANTHER" id="PTHR14340">
    <property type="entry name" value="MICROFIBRIL-ASSOCIATED GLYCOPROTEIN 3"/>
    <property type="match status" value="1"/>
</dbReference>
<dbReference type="GO" id="GO:0008307">
    <property type="term" value="F:structural constituent of muscle"/>
    <property type="evidence" value="ECO:0007669"/>
    <property type="project" value="TreeGrafter"/>
</dbReference>
<dbReference type="SUPFAM" id="SSF48726">
    <property type="entry name" value="Immunoglobulin"/>
    <property type="match status" value="5"/>
</dbReference>
<dbReference type="FunFam" id="2.60.40.10:FF:000002">
    <property type="entry name" value="Titin a"/>
    <property type="match status" value="3"/>
</dbReference>
<dbReference type="Gene3D" id="2.60.40.10">
    <property type="entry name" value="Immunoglobulins"/>
    <property type="match status" value="14"/>
</dbReference>
<evidence type="ECO:0008006" key="7">
    <source>
        <dbReference type="Google" id="ProtNLM"/>
    </source>
</evidence>
<dbReference type="InterPro" id="IPR003599">
    <property type="entry name" value="Ig_sub"/>
</dbReference>
<dbReference type="InterPro" id="IPR013098">
    <property type="entry name" value="Ig_I-set"/>
</dbReference>
<evidence type="ECO:0000256" key="1">
    <source>
        <dbReference type="ARBA" id="ARBA00022737"/>
    </source>
</evidence>
<dbReference type="FunFam" id="2.60.40.10:FF:000073">
    <property type="entry name" value="titin isoform X1"/>
    <property type="match status" value="1"/>
</dbReference>
<dbReference type="SMART" id="SM00408">
    <property type="entry name" value="IGc2"/>
    <property type="match status" value="5"/>
</dbReference>
<reference evidence="5" key="3">
    <citation type="submission" date="2025-09" db="UniProtKB">
        <authorList>
            <consortium name="Ensembl"/>
        </authorList>
    </citation>
    <scope>IDENTIFICATION</scope>
</reference>
<sequence length="1429" mass="157710">MGIGKASKVSECYVARDPCDPPGIPEATYITKNSITLRWTKPEYDGGSKVTGYIVEKKDLPEGRWLKANFTNVIETEYTATGLTEDQKYEFRVIARNAAGLFSDPSYSTGPITAKDEVDPPKISIDPQYSETLVISAGENFKIDADIHGKPLPAIFWMKGEQELGNTVRREIKNTDHFTCLSVKEAKRTDGGEYILLLKNIGGEKSVRVNVTVLDKPGPPTGPISVSGISSDQCTITWKPPQEDGGSKISHYVVERRETSRLIWTLVDPKVKMLSLKITKLLEGNQYCFRVMAVNDYGVGEPLQSEPVNIKCPFVPPDAPKGVEISSVTKDSMVVTWEAPTNSGGSPVTGYIIEKHDKEGVRWTKCNRDVVTELHFKVTGLLEGHCYEFRVSAENVAGIGEASTPSLYYRALDPTFKPGPPNNPKVIDVTSTSVFLAWGKPLYDGGCEIQGYIVEACEATSEEWKMCTPSTGTKHTRYEVGKLQEKHEYKFRVCAISKAGVGDHADVPGTTLVEDKSEGPDLDIAAEYMKVINVKAGSTLRLFILVKGRPAPKVKWEKVDGEMKERVQTEVTSSHTCLVIDNVNRFDSGKYTVAAENASGSKSAVFSVRVLDTPSAPVNLKVKEITKESVTLTWELPVADGGAKIKNYIIEKRESTRKTYSAVATNCQKTTWKIEPLQEGCNYYFRVMAENEHGIGLPAETIDPLKVSEVPQSPTKLSVVDVTRNSVSLAWEKPEHDGGSRILQYLVEMQPKGSDKWTGCANVKTLEAVVSNLIHGEEYIFRVVAVNEKGKSDPRTLAVPVQAKDLVIDPDVRPVFSSYTVQVEKDLKVEIPIAGRPKPNITWTKDGSPLKQTTRVNVINTENHTTINIKEATRDDAGLYGIAVSNVVGQKEATIEIITLDKPGPPTGPVRFSEVNVQSITISWDPPKFTGGSSVIGYHLERKERNSILWTKINKSLIKDTVFKTTPLEEGVEYEFRVYAENIVGIGRCSKVSEGYVARDPCDPPGNPEAIAISKSSITLQWTKPEYDGGSIITGYIVEKRDLPDGRWMKANFTNVIETQFTVTGLTEDSKYDFRVIAKNAAGTFSKPSYNTGPITAKDEVEPPRFSIDPEFSQIIVVNAGDSFKIDADVYGKPAPMIQWFKGDKEIENTLRCEIKNTDSKALIVVKDAIRTDGGQYSLQLTNLAGTKTVPFNVKVLDRPEPCEGPLNIIGTTSEKCTLSWHPPKHDGGSTVTHYIIERRETGRLAWTVTCEGTVSGLSSGHAYNFRIIACNEKGKSEPTPLAAPVIANDLNIEPSFKLLFNSYNVKAGEDLTIEIPMMGRPKPQIDWMKDGETLKQTTRVTYVTGPASTTLMIKEANKDDFGKYTVTASNNAGKVTEEIRIIVLDKPVPKTDMEKAPHWTRQLLLCSIPTSCQGLLAHHLSDHWQEIT</sequence>
<organism evidence="5 6">
    <name type="scientific">Scleropages formosus</name>
    <name type="common">Asian bonytongue</name>
    <name type="synonym">Osteoglossum formosum</name>
    <dbReference type="NCBI Taxonomy" id="113540"/>
    <lineage>
        <taxon>Eukaryota</taxon>
        <taxon>Metazoa</taxon>
        <taxon>Chordata</taxon>
        <taxon>Craniata</taxon>
        <taxon>Vertebrata</taxon>
        <taxon>Euteleostomi</taxon>
        <taxon>Actinopterygii</taxon>
        <taxon>Neopterygii</taxon>
        <taxon>Teleostei</taxon>
        <taxon>Osteoglossocephala</taxon>
        <taxon>Osteoglossomorpha</taxon>
        <taxon>Osteoglossiformes</taxon>
        <taxon>Osteoglossidae</taxon>
        <taxon>Scleropages</taxon>
    </lineage>
</organism>
<dbReference type="PROSITE" id="PS50835">
    <property type="entry name" value="IG_LIKE"/>
    <property type="match status" value="5"/>
</dbReference>
<reference evidence="5 6" key="1">
    <citation type="submission" date="2019-04" db="EMBL/GenBank/DDBJ databases">
        <authorList>
            <consortium name="Wellcome Sanger Institute Data Sharing"/>
        </authorList>
    </citation>
    <scope>NUCLEOTIDE SEQUENCE [LARGE SCALE GENOMIC DNA]</scope>
</reference>
<protein>
    <recommendedName>
        <fullName evidence="7">Titin-like</fullName>
    </recommendedName>
</protein>
<dbReference type="InterPro" id="IPR003598">
    <property type="entry name" value="Ig_sub2"/>
</dbReference>
<dbReference type="FunFam" id="2.60.40.10:FF:000011">
    <property type="entry name" value="Titin b"/>
    <property type="match status" value="2"/>
</dbReference>
<feature type="domain" description="Ig-like" evidence="3">
    <location>
        <begin position="1295"/>
        <end position="1383"/>
    </location>
</feature>
<dbReference type="GO" id="GO:0031430">
    <property type="term" value="C:M band"/>
    <property type="evidence" value="ECO:0007669"/>
    <property type="project" value="TreeGrafter"/>
</dbReference>
<dbReference type="FunFam" id="2.60.40.10:FF:000031">
    <property type="entry name" value="Myosin-binding protein C, slow type"/>
    <property type="match status" value="2"/>
</dbReference>